<dbReference type="RefSeq" id="WP_221337348.1">
    <property type="nucleotide sequence ID" value="NZ_BAABIX010000019.1"/>
</dbReference>
<accession>A0A840PMW1</accession>
<sequence>MLDRSGQELWRTADAPSTVTDLAWTRDGRRLAVCAYNGVYCHERHQAAPVAAYPDGGSHLAIAITPNGRWICTGNQDSSIRIWRARDAAEPTMSGYNATPDPRARRRPPVAGAGGASRPDHDGVADAASMTASCDRQLKPAEARSWRSD</sequence>
<keyword evidence="4" id="KW-1185">Reference proteome</keyword>
<name>A0A840PMW1_9ACTN</name>
<reference evidence="3 4" key="1">
    <citation type="submission" date="2020-08" db="EMBL/GenBank/DDBJ databases">
        <title>Genomic Encyclopedia of Type Strains, Phase IV (KMG-IV): sequencing the most valuable type-strain genomes for metagenomic binning, comparative biology and taxonomic classification.</title>
        <authorList>
            <person name="Goeker M."/>
        </authorList>
    </citation>
    <scope>NUCLEOTIDE SEQUENCE [LARGE SCALE GENOMIC DNA]</scope>
    <source>
        <strain evidence="3 4">DSM 45615</strain>
    </source>
</reference>
<dbReference type="AlphaFoldDB" id="A0A840PMW1"/>
<feature type="compositionally biased region" description="Basic and acidic residues" evidence="2">
    <location>
        <begin position="136"/>
        <end position="149"/>
    </location>
</feature>
<comment type="caution">
    <text evidence="3">The sequence shown here is derived from an EMBL/GenBank/DDBJ whole genome shotgun (WGS) entry which is preliminary data.</text>
</comment>
<gene>
    <name evidence="3" type="ORF">HNP84_008131</name>
</gene>
<dbReference type="SUPFAM" id="SSF50998">
    <property type="entry name" value="Quinoprotein alcohol dehydrogenase-like"/>
    <property type="match status" value="1"/>
</dbReference>
<dbReference type="PROSITE" id="PS50082">
    <property type="entry name" value="WD_REPEATS_2"/>
    <property type="match status" value="1"/>
</dbReference>
<evidence type="ECO:0000313" key="4">
    <source>
        <dbReference type="Proteomes" id="UP000578449"/>
    </source>
</evidence>
<dbReference type="InterPro" id="IPR011047">
    <property type="entry name" value="Quinoprotein_ADH-like_sf"/>
</dbReference>
<evidence type="ECO:0000256" key="1">
    <source>
        <dbReference type="PROSITE-ProRule" id="PRU00221"/>
    </source>
</evidence>
<dbReference type="InterPro" id="IPR001680">
    <property type="entry name" value="WD40_rpt"/>
</dbReference>
<feature type="region of interest" description="Disordered" evidence="2">
    <location>
        <begin position="90"/>
        <end position="149"/>
    </location>
</feature>
<dbReference type="Gene3D" id="2.130.10.10">
    <property type="entry name" value="YVTN repeat-like/Quinoprotein amine dehydrogenase"/>
    <property type="match status" value="1"/>
</dbReference>
<organism evidence="3 4">
    <name type="scientific">Thermocatellispora tengchongensis</name>
    <dbReference type="NCBI Taxonomy" id="1073253"/>
    <lineage>
        <taxon>Bacteria</taxon>
        <taxon>Bacillati</taxon>
        <taxon>Actinomycetota</taxon>
        <taxon>Actinomycetes</taxon>
        <taxon>Streptosporangiales</taxon>
        <taxon>Streptosporangiaceae</taxon>
        <taxon>Thermocatellispora</taxon>
    </lineage>
</organism>
<dbReference type="EMBL" id="JACHGN010000023">
    <property type="protein sequence ID" value="MBB5138377.1"/>
    <property type="molecule type" value="Genomic_DNA"/>
</dbReference>
<feature type="repeat" description="WD" evidence="1">
    <location>
        <begin position="61"/>
        <end position="93"/>
    </location>
</feature>
<dbReference type="Proteomes" id="UP000578449">
    <property type="component" value="Unassembled WGS sequence"/>
</dbReference>
<protein>
    <submittedName>
        <fullName evidence="3">WD40 repeat protein</fullName>
    </submittedName>
</protein>
<dbReference type="Pfam" id="PF00400">
    <property type="entry name" value="WD40"/>
    <property type="match status" value="2"/>
</dbReference>
<dbReference type="InterPro" id="IPR015943">
    <property type="entry name" value="WD40/YVTN_repeat-like_dom_sf"/>
</dbReference>
<dbReference type="SMART" id="SM00320">
    <property type="entry name" value="WD40"/>
    <property type="match status" value="2"/>
</dbReference>
<keyword evidence="1" id="KW-0853">WD repeat</keyword>
<evidence type="ECO:0000256" key="2">
    <source>
        <dbReference type="SAM" id="MobiDB-lite"/>
    </source>
</evidence>
<evidence type="ECO:0000313" key="3">
    <source>
        <dbReference type="EMBL" id="MBB5138377.1"/>
    </source>
</evidence>
<proteinExistence type="predicted"/>